<evidence type="ECO:0000259" key="1">
    <source>
        <dbReference type="Pfam" id="PF01926"/>
    </source>
</evidence>
<dbReference type="Proteomes" id="UP000284842">
    <property type="component" value="Unassembled WGS sequence"/>
</dbReference>
<keyword evidence="3" id="KW-1185">Reference proteome</keyword>
<feature type="domain" description="G" evidence="1">
    <location>
        <begin position="67"/>
        <end position="133"/>
    </location>
</feature>
<organism evidence="2 3">
    <name type="scientific">Panaeolus cyanescens</name>
    <dbReference type="NCBI Taxonomy" id="181874"/>
    <lineage>
        <taxon>Eukaryota</taxon>
        <taxon>Fungi</taxon>
        <taxon>Dikarya</taxon>
        <taxon>Basidiomycota</taxon>
        <taxon>Agaricomycotina</taxon>
        <taxon>Agaricomycetes</taxon>
        <taxon>Agaricomycetidae</taxon>
        <taxon>Agaricales</taxon>
        <taxon>Agaricineae</taxon>
        <taxon>Galeropsidaceae</taxon>
        <taxon>Panaeolus</taxon>
    </lineage>
</organism>
<dbReference type="STRING" id="181874.A0A409W4H0"/>
<dbReference type="Gene3D" id="3.40.50.300">
    <property type="entry name" value="P-loop containing nucleotide triphosphate hydrolases"/>
    <property type="match status" value="1"/>
</dbReference>
<comment type="caution">
    <text evidence="2">The sequence shown here is derived from an EMBL/GenBank/DDBJ whole genome shotgun (WGS) entry which is preliminary data.</text>
</comment>
<name>A0A409W4H0_9AGAR</name>
<evidence type="ECO:0000313" key="2">
    <source>
        <dbReference type="EMBL" id="PPQ73392.1"/>
    </source>
</evidence>
<reference evidence="2 3" key="1">
    <citation type="journal article" date="2018" name="Evol. Lett.">
        <title>Horizontal gene cluster transfer increased hallucinogenic mushroom diversity.</title>
        <authorList>
            <person name="Reynolds H.T."/>
            <person name="Vijayakumar V."/>
            <person name="Gluck-Thaler E."/>
            <person name="Korotkin H.B."/>
            <person name="Matheny P.B."/>
            <person name="Slot J.C."/>
        </authorList>
    </citation>
    <scope>NUCLEOTIDE SEQUENCE [LARGE SCALE GENOMIC DNA]</scope>
    <source>
        <strain evidence="2 3">2629</strain>
    </source>
</reference>
<proteinExistence type="predicted"/>
<dbReference type="OrthoDB" id="8954335at2759"/>
<dbReference type="InterPro" id="IPR027417">
    <property type="entry name" value="P-loop_NTPase"/>
</dbReference>
<dbReference type="Pfam" id="PF01926">
    <property type="entry name" value="MMR_HSR1"/>
    <property type="match status" value="1"/>
</dbReference>
<dbReference type="InParanoid" id="A0A409W4H0"/>
<dbReference type="EMBL" id="NHTK01005820">
    <property type="protein sequence ID" value="PPQ73392.1"/>
    <property type="molecule type" value="Genomic_DNA"/>
</dbReference>
<dbReference type="GO" id="GO:0005525">
    <property type="term" value="F:GTP binding"/>
    <property type="evidence" value="ECO:0007669"/>
    <property type="project" value="InterPro"/>
</dbReference>
<dbReference type="InterPro" id="IPR006073">
    <property type="entry name" value="GTP-bd"/>
</dbReference>
<dbReference type="SUPFAM" id="SSF52540">
    <property type="entry name" value="P-loop containing nucleoside triphosphate hydrolases"/>
    <property type="match status" value="1"/>
</dbReference>
<protein>
    <recommendedName>
        <fullName evidence="1">G domain-containing protein</fullName>
    </recommendedName>
</protein>
<accession>A0A409W4H0</accession>
<dbReference type="AlphaFoldDB" id="A0A409W4H0"/>
<gene>
    <name evidence="2" type="ORF">CVT24_008512</name>
</gene>
<sequence>MALATLCPVRTCFPTVRDLSIPFLPSNHVHLRHYPWLMDEFGCLTVKGDVSVTPIAVNVPAVSQRYLIMGPTGAGKSSFIESLAGESQTLSISKDQLAGYTQNVAAYHIVNLFHDGQPIYLIDTPGFSDAKFSELEIMHMVRIWLKENGISYFHRIFYLMPIHETRLSGTKRRTIKMLTEFLRPSVDLRSIMFVTTMWDSLPNEKVQERAEGNFIQLQREIMKEFSNQNVTITRFTNNRDSAFEVLRTNDSMIATLARDIKSDPNLFSDLVDRIMNAQTNVELRGLLEARKRENAEILAKFIQQFQDIKPPPPGYEIAAQRTEKAILGLNALPSEHQPPEHVIRRGDMVPDTLSGKPGIKGLLPRLFRSAKQRGSRLFSK</sequence>
<evidence type="ECO:0000313" key="3">
    <source>
        <dbReference type="Proteomes" id="UP000284842"/>
    </source>
</evidence>